<accession>A0A8S1LC05</accession>
<keyword evidence="3" id="KW-1185">Reference proteome</keyword>
<proteinExistence type="predicted"/>
<evidence type="ECO:0008006" key="4">
    <source>
        <dbReference type="Google" id="ProtNLM"/>
    </source>
</evidence>
<reference evidence="2" key="1">
    <citation type="submission" date="2021-01" db="EMBL/GenBank/DDBJ databases">
        <authorList>
            <consortium name="Genoscope - CEA"/>
            <person name="William W."/>
        </authorList>
    </citation>
    <scope>NUCLEOTIDE SEQUENCE</scope>
</reference>
<comment type="caution">
    <text evidence="2">The sequence shown here is derived from an EMBL/GenBank/DDBJ whole genome shotgun (WGS) entry which is preliminary data.</text>
</comment>
<dbReference type="AlphaFoldDB" id="A0A8S1LC05"/>
<keyword evidence="1" id="KW-0472">Membrane</keyword>
<organism evidence="2 3">
    <name type="scientific">Paramecium primaurelia</name>
    <dbReference type="NCBI Taxonomy" id="5886"/>
    <lineage>
        <taxon>Eukaryota</taxon>
        <taxon>Sar</taxon>
        <taxon>Alveolata</taxon>
        <taxon>Ciliophora</taxon>
        <taxon>Intramacronucleata</taxon>
        <taxon>Oligohymenophorea</taxon>
        <taxon>Peniculida</taxon>
        <taxon>Parameciidae</taxon>
        <taxon>Paramecium</taxon>
    </lineage>
</organism>
<sequence>MIIVFTLLNIACSLYFLELFQNSLLIKLDEYNKAMILLQGQVSHIQDENNYQYCPYNNLGCWAGAINDKSQIYEYFQLKLGEFQIYDLEKHSYNTEILSFLHTFMEQQTNGINKNFLTLSPFASTLNSFVYFGYSLCISQEDAYLKTNQNEAILKNQLNMSGIKSYVQQKQFEETIFKITIQYLELEEQIFDISNYSIILDNEIENCIIPIELMMRIYNQAIFKNFIEDSFNTQYYFFYREANQQRIESLGSIKFYNSVNQPLLIMPENYIDYNFNDSGFDFLKLVGDRFKNQIVLGQSFLRNKIIHYSTDTQEIFIEQLQENKCILQGFEKDKLFDFLLFKIIFILIMSIFVYGIFRKIRAQYLRQKNIKIAQQQLILNNEIEVLK</sequence>
<feature type="transmembrane region" description="Helical" evidence="1">
    <location>
        <begin position="335"/>
        <end position="357"/>
    </location>
</feature>
<name>A0A8S1LC05_PARPR</name>
<evidence type="ECO:0000256" key="1">
    <source>
        <dbReference type="SAM" id="Phobius"/>
    </source>
</evidence>
<evidence type="ECO:0000313" key="3">
    <source>
        <dbReference type="Proteomes" id="UP000688137"/>
    </source>
</evidence>
<gene>
    <name evidence="2" type="ORF">PPRIM_AZ9-3.1.T0340090</name>
</gene>
<evidence type="ECO:0000313" key="2">
    <source>
        <dbReference type="EMBL" id="CAD8062983.1"/>
    </source>
</evidence>
<dbReference type="Proteomes" id="UP000688137">
    <property type="component" value="Unassembled WGS sequence"/>
</dbReference>
<keyword evidence="1" id="KW-0812">Transmembrane</keyword>
<dbReference type="EMBL" id="CAJJDM010000033">
    <property type="protein sequence ID" value="CAD8062983.1"/>
    <property type="molecule type" value="Genomic_DNA"/>
</dbReference>
<protein>
    <recommendedName>
        <fullName evidence="4">Transmembrane protein</fullName>
    </recommendedName>
</protein>
<dbReference type="OMA" id="IPIELMM"/>
<keyword evidence="1" id="KW-1133">Transmembrane helix</keyword>